<reference evidence="1 2" key="1">
    <citation type="submission" date="2019-05" db="EMBL/GenBank/DDBJ databases">
        <title>Another draft genome of Portunus trituberculatus and its Hox gene families provides insights of decapod evolution.</title>
        <authorList>
            <person name="Jeong J.-H."/>
            <person name="Song I."/>
            <person name="Kim S."/>
            <person name="Choi T."/>
            <person name="Kim D."/>
            <person name="Ryu S."/>
            <person name="Kim W."/>
        </authorList>
    </citation>
    <scope>NUCLEOTIDE SEQUENCE [LARGE SCALE GENOMIC DNA]</scope>
    <source>
        <tissue evidence="1">Muscle</tissue>
    </source>
</reference>
<proteinExistence type="predicted"/>
<evidence type="ECO:0000313" key="2">
    <source>
        <dbReference type="Proteomes" id="UP000324222"/>
    </source>
</evidence>
<name>A0A5B7FV22_PORTR</name>
<dbReference type="AlphaFoldDB" id="A0A5B7FV22"/>
<keyword evidence="2" id="KW-1185">Reference proteome</keyword>
<protein>
    <submittedName>
        <fullName evidence="1">Uncharacterized protein</fullName>
    </submittedName>
</protein>
<comment type="caution">
    <text evidence="1">The sequence shown here is derived from an EMBL/GenBank/DDBJ whole genome shotgun (WGS) entry which is preliminary data.</text>
</comment>
<organism evidence="1 2">
    <name type="scientific">Portunus trituberculatus</name>
    <name type="common">Swimming crab</name>
    <name type="synonym">Neptunus trituberculatus</name>
    <dbReference type="NCBI Taxonomy" id="210409"/>
    <lineage>
        <taxon>Eukaryota</taxon>
        <taxon>Metazoa</taxon>
        <taxon>Ecdysozoa</taxon>
        <taxon>Arthropoda</taxon>
        <taxon>Crustacea</taxon>
        <taxon>Multicrustacea</taxon>
        <taxon>Malacostraca</taxon>
        <taxon>Eumalacostraca</taxon>
        <taxon>Eucarida</taxon>
        <taxon>Decapoda</taxon>
        <taxon>Pleocyemata</taxon>
        <taxon>Brachyura</taxon>
        <taxon>Eubrachyura</taxon>
        <taxon>Portunoidea</taxon>
        <taxon>Portunidae</taxon>
        <taxon>Portuninae</taxon>
        <taxon>Portunus</taxon>
    </lineage>
</organism>
<sequence length="122" mass="13622">MMVMGGIQASAPASSYYPSWRFDFTFMHHTRSRCRHANTQQPVSSLECPVKFSTECFQLFLILPRCGKCLTATLSRLFRFTPQETAGPVSFENMQTAVVLSENGCVEEVVSVDQMVALCVAE</sequence>
<accession>A0A5B7FV22</accession>
<dbReference type="Proteomes" id="UP000324222">
    <property type="component" value="Unassembled WGS sequence"/>
</dbReference>
<gene>
    <name evidence="1" type="ORF">E2C01_042531</name>
</gene>
<dbReference type="EMBL" id="VSRR010008445">
    <property type="protein sequence ID" value="MPC48748.1"/>
    <property type="molecule type" value="Genomic_DNA"/>
</dbReference>
<evidence type="ECO:0000313" key="1">
    <source>
        <dbReference type="EMBL" id="MPC48748.1"/>
    </source>
</evidence>